<evidence type="ECO:0000313" key="7">
    <source>
        <dbReference type="EMBL" id="EAR14780.1"/>
    </source>
</evidence>
<dbReference type="PANTHER" id="PTHR43283:SF18">
    <property type="match status" value="1"/>
</dbReference>
<dbReference type="SUPFAM" id="SSF47413">
    <property type="entry name" value="lambda repressor-like DNA-binding domains"/>
    <property type="match status" value="1"/>
</dbReference>
<dbReference type="Pfam" id="PF09685">
    <property type="entry name" value="MamF_MmsF"/>
    <property type="match status" value="1"/>
</dbReference>
<evidence type="ECO:0000256" key="2">
    <source>
        <dbReference type="ARBA" id="ARBA00022692"/>
    </source>
</evidence>
<dbReference type="RefSeq" id="WP_015754101.1">
    <property type="nucleotide sequence ID" value="NC_013222.1"/>
</dbReference>
<dbReference type="eggNOG" id="COG1680">
    <property type="taxonomic scope" value="Bacteria"/>
</dbReference>
<dbReference type="InterPro" id="IPR012338">
    <property type="entry name" value="Beta-lactam/transpept-like"/>
</dbReference>
<evidence type="ECO:0000256" key="4">
    <source>
        <dbReference type="ARBA" id="ARBA00023136"/>
    </source>
</evidence>
<keyword evidence="8" id="KW-1185">Reference proteome</keyword>
<keyword evidence="3 5" id="KW-1133">Transmembrane helix</keyword>
<dbReference type="Gene3D" id="1.10.260.40">
    <property type="entry name" value="lambda repressor-like DNA-binding domains"/>
    <property type="match status" value="1"/>
</dbReference>
<dbReference type="Pfam" id="PF00144">
    <property type="entry name" value="Beta-lactamase"/>
    <property type="match status" value="1"/>
</dbReference>
<dbReference type="GO" id="GO:0003677">
    <property type="term" value="F:DNA binding"/>
    <property type="evidence" value="ECO:0007669"/>
    <property type="project" value="InterPro"/>
</dbReference>
<dbReference type="eggNOG" id="COG1396">
    <property type="taxonomic scope" value="Bacteria"/>
</dbReference>
<feature type="domain" description="HTH cro/C1-type" evidence="6">
    <location>
        <begin position="7"/>
        <end position="61"/>
    </location>
</feature>
<keyword evidence="4 5" id="KW-0472">Membrane</keyword>
<dbReference type="AlphaFoldDB" id="A4CM88"/>
<dbReference type="EMBL" id="CP001712">
    <property type="protein sequence ID" value="EAR14780.1"/>
    <property type="molecule type" value="Genomic_DNA"/>
</dbReference>
<feature type="transmembrane region" description="Helical" evidence="5">
    <location>
        <begin position="115"/>
        <end position="137"/>
    </location>
</feature>
<dbReference type="PANTHER" id="PTHR43283">
    <property type="entry name" value="BETA-LACTAMASE-RELATED"/>
    <property type="match status" value="1"/>
</dbReference>
<dbReference type="eggNOG" id="COG3296">
    <property type="taxonomic scope" value="Bacteria"/>
</dbReference>
<evidence type="ECO:0000313" key="8">
    <source>
        <dbReference type="Proteomes" id="UP000009049"/>
    </source>
</evidence>
<dbReference type="InterPro" id="IPR001387">
    <property type="entry name" value="Cro/C1-type_HTH"/>
</dbReference>
<feature type="transmembrane region" description="Helical" evidence="5">
    <location>
        <begin position="143"/>
        <end position="167"/>
    </location>
</feature>
<evidence type="ECO:0000256" key="1">
    <source>
        <dbReference type="ARBA" id="ARBA00004141"/>
    </source>
</evidence>
<dbReference type="PROSITE" id="PS50943">
    <property type="entry name" value="HTH_CROC1"/>
    <property type="match status" value="1"/>
</dbReference>
<dbReference type="SMART" id="SM00530">
    <property type="entry name" value="HTH_XRE"/>
    <property type="match status" value="1"/>
</dbReference>
<dbReference type="Gene3D" id="3.40.710.10">
    <property type="entry name" value="DD-peptidase/beta-lactamase superfamily"/>
    <property type="match status" value="1"/>
</dbReference>
<protein>
    <recommendedName>
        <fullName evidence="6">HTH cro/C1-type domain-containing protein</fullName>
    </recommendedName>
</protein>
<evidence type="ECO:0000259" key="6">
    <source>
        <dbReference type="PROSITE" id="PS50943"/>
    </source>
</evidence>
<proteinExistence type="predicted"/>
<evidence type="ECO:0000256" key="5">
    <source>
        <dbReference type="SAM" id="Phobius"/>
    </source>
</evidence>
<evidence type="ECO:0000256" key="3">
    <source>
        <dbReference type="ARBA" id="ARBA00022989"/>
    </source>
</evidence>
<dbReference type="InterPro" id="IPR001466">
    <property type="entry name" value="Beta-lactam-related"/>
</dbReference>
<organism evidence="7 8">
    <name type="scientific">Robiginitalea biformata (strain ATCC BAA-864 / DSM 15991 / KCTC 12146 / HTCC2501)</name>
    <dbReference type="NCBI Taxonomy" id="313596"/>
    <lineage>
        <taxon>Bacteria</taxon>
        <taxon>Pseudomonadati</taxon>
        <taxon>Bacteroidota</taxon>
        <taxon>Flavobacteriia</taxon>
        <taxon>Flavobacteriales</taxon>
        <taxon>Flavobacteriaceae</taxon>
        <taxon>Robiginitalea</taxon>
    </lineage>
</organism>
<accession>A4CM88</accession>
<dbReference type="Pfam" id="PF01381">
    <property type="entry name" value="HTH_3"/>
    <property type="match status" value="1"/>
</dbReference>
<reference evidence="7 8" key="1">
    <citation type="journal article" date="2009" name="J. Bacteriol.">
        <title>Complete genome sequence of Robiginitalea biformata HTCC2501.</title>
        <authorList>
            <person name="Oh H.M."/>
            <person name="Giovannoni S.J."/>
            <person name="Lee K."/>
            <person name="Ferriera S."/>
            <person name="Johnson J."/>
            <person name="Cho J.C."/>
        </authorList>
    </citation>
    <scope>NUCLEOTIDE SEQUENCE [LARGE SCALE GENOMIC DNA]</scope>
    <source>
        <strain evidence="8">ATCC BAA-864 / HTCC2501 / KCTC 12146</strain>
    </source>
</reference>
<dbReference type="SUPFAM" id="SSF56601">
    <property type="entry name" value="beta-lactamase/transpeptidase-like"/>
    <property type="match status" value="1"/>
</dbReference>
<dbReference type="HOGENOM" id="CLU_451190_0_0_10"/>
<dbReference type="InterPro" id="IPR019109">
    <property type="entry name" value="MamF_MmsF"/>
</dbReference>
<keyword evidence="2 5" id="KW-0812">Transmembrane</keyword>
<dbReference type="Proteomes" id="UP000009049">
    <property type="component" value="Chromosome"/>
</dbReference>
<sequence>MTLGENLIYQRKKQGLSQEELAGKTQVTVRTIQRIEKGDVNPHLQTVKLLAAALSVEVEDLMPIDNPREETIQAKWLLLIHATPLLGLFIPFLNVLLPLFLWIHKREDHPLYYRHGAQVINFQITVLLLYLASFAALLTWEGYGFVFFITVIPLCIAITFANIIYALRSRKCFYPAIPFLGSGRKKTLKTILLAGFALTTQSLPAQGQALAGQWDANHRAGTIERLDGIRRSKAIERLDGSRISAAELTRQIKELAEAGGVTGLAVAVFNEATPVYQETFGYRDAPRGLHLEVGSNMYGASLSKAVFAVLVMKLVEEGVIDLDTPLESYLPKKIHEYTPQTKWHDDYSNLEGDTVYPAITARMCLAHTSGFPNWRWFEPDQKLRVHGTPGEEYRYSGEGLVYLQVVLEKITGQPLEELAREYIFKPLGMSDTAYLWKEPFARNYAVGHRADGTAYKKDTDNEPRSASTLETTPADYARFLEGVLKREILQPESWGRLFSRQIRIRSVKQFGEGAREQTDRYDGIGLGYAMGWGYLETPHGPGLFKEGHGNGFQHYTIVFPRAGKGIMILANSDNAEGIFRDLLHLALKDTYTPWRWEGYIPFYDR</sequence>
<dbReference type="CDD" id="cd00093">
    <property type="entry name" value="HTH_XRE"/>
    <property type="match status" value="1"/>
</dbReference>
<comment type="subcellular location">
    <subcellularLocation>
        <location evidence="1">Membrane</location>
        <topology evidence="1">Multi-pass membrane protein</topology>
    </subcellularLocation>
</comment>
<feature type="transmembrane region" description="Helical" evidence="5">
    <location>
        <begin position="76"/>
        <end position="103"/>
    </location>
</feature>
<name>A4CM88_ROBBH</name>
<gene>
    <name evidence="7" type="ordered locus">RB2501_10657</name>
</gene>
<dbReference type="InterPro" id="IPR010982">
    <property type="entry name" value="Lambda_DNA-bd_dom_sf"/>
</dbReference>
<dbReference type="KEGG" id="rbi:RB2501_10657"/>
<dbReference type="STRING" id="313596.RB2501_10657"/>
<dbReference type="InterPro" id="IPR050789">
    <property type="entry name" value="Diverse_Enzym_Activities"/>
</dbReference>